<keyword evidence="6" id="KW-1185">Reference proteome</keyword>
<dbReference type="RefSeq" id="WP_264070462.1">
    <property type="nucleotide sequence ID" value="NZ_JACKTY010000040.1"/>
</dbReference>
<dbReference type="PRINTS" id="PR00037">
    <property type="entry name" value="HTHLACR"/>
</dbReference>
<evidence type="ECO:0000313" key="6">
    <source>
        <dbReference type="Proteomes" id="UP001526201"/>
    </source>
</evidence>
<dbReference type="InterPro" id="IPR036388">
    <property type="entry name" value="WH-like_DNA-bd_sf"/>
</dbReference>
<keyword evidence="3" id="KW-0804">Transcription</keyword>
<evidence type="ECO:0000256" key="1">
    <source>
        <dbReference type="ARBA" id="ARBA00023015"/>
    </source>
</evidence>
<dbReference type="PROSITE" id="PS51000">
    <property type="entry name" value="HTH_DEOR_2"/>
    <property type="match status" value="1"/>
</dbReference>
<keyword evidence="2" id="KW-0238">DNA-binding</keyword>
<name>A0ABT3CIA0_9MYCO</name>
<dbReference type="Pfam" id="PF08220">
    <property type="entry name" value="HTH_DeoR"/>
    <property type="match status" value="1"/>
</dbReference>
<dbReference type="Pfam" id="PF00455">
    <property type="entry name" value="DeoRC"/>
    <property type="match status" value="1"/>
</dbReference>
<dbReference type="Gene3D" id="3.40.50.1360">
    <property type="match status" value="1"/>
</dbReference>
<dbReference type="PANTHER" id="PTHR30363:SF44">
    <property type="entry name" value="AGA OPERON TRANSCRIPTIONAL REPRESSOR-RELATED"/>
    <property type="match status" value="1"/>
</dbReference>
<accession>A0ABT3CIA0</accession>
<dbReference type="InterPro" id="IPR014036">
    <property type="entry name" value="DeoR-like_C"/>
</dbReference>
<dbReference type="EMBL" id="JACKTY010000040">
    <property type="protein sequence ID" value="MCV7229251.1"/>
    <property type="molecule type" value="Genomic_DNA"/>
</dbReference>
<dbReference type="PROSITE" id="PS00894">
    <property type="entry name" value="HTH_DEOR_1"/>
    <property type="match status" value="1"/>
</dbReference>
<dbReference type="SUPFAM" id="SSF100950">
    <property type="entry name" value="NagB/RpiA/CoA transferase-like"/>
    <property type="match status" value="1"/>
</dbReference>
<dbReference type="Gene3D" id="1.10.10.10">
    <property type="entry name" value="Winged helix-like DNA-binding domain superfamily/Winged helix DNA-binding domain"/>
    <property type="match status" value="1"/>
</dbReference>
<evidence type="ECO:0000259" key="4">
    <source>
        <dbReference type="PROSITE" id="PS51000"/>
    </source>
</evidence>
<dbReference type="InterPro" id="IPR050313">
    <property type="entry name" value="Carb_Metab_HTH_regulators"/>
</dbReference>
<dbReference type="InterPro" id="IPR037171">
    <property type="entry name" value="NagB/RpiA_transferase-like"/>
</dbReference>
<protein>
    <submittedName>
        <fullName evidence="5">DeoR/GlpR transcriptional regulator</fullName>
    </submittedName>
</protein>
<reference evidence="5 6" key="1">
    <citation type="journal article" date="2022" name="BMC Genomics">
        <title>Comparative genome analysis of mycobacteria focusing on tRNA and non-coding RNA.</title>
        <authorList>
            <person name="Behra P.R.K."/>
            <person name="Pettersson B.M.F."/>
            <person name="Ramesh M."/>
            <person name="Das S."/>
            <person name="Dasgupta S."/>
            <person name="Kirsebom L.A."/>
        </authorList>
    </citation>
    <scope>NUCLEOTIDE SEQUENCE [LARGE SCALE GENOMIC DNA]</scope>
    <source>
        <strain evidence="5 6">DSM 44078</strain>
    </source>
</reference>
<evidence type="ECO:0000256" key="3">
    <source>
        <dbReference type="ARBA" id="ARBA00023163"/>
    </source>
</evidence>
<organism evidence="5 6">
    <name type="scientific">Mycolicibacterium komossense</name>
    <dbReference type="NCBI Taxonomy" id="1779"/>
    <lineage>
        <taxon>Bacteria</taxon>
        <taxon>Bacillati</taxon>
        <taxon>Actinomycetota</taxon>
        <taxon>Actinomycetes</taxon>
        <taxon>Mycobacteriales</taxon>
        <taxon>Mycobacteriaceae</taxon>
        <taxon>Mycolicibacterium</taxon>
    </lineage>
</organism>
<proteinExistence type="predicted"/>
<dbReference type="Proteomes" id="UP001526201">
    <property type="component" value="Unassembled WGS sequence"/>
</dbReference>
<evidence type="ECO:0000313" key="5">
    <source>
        <dbReference type="EMBL" id="MCV7229251.1"/>
    </source>
</evidence>
<dbReference type="SUPFAM" id="SSF46785">
    <property type="entry name" value="Winged helix' DNA-binding domain"/>
    <property type="match status" value="1"/>
</dbReference>
<evidence type="ECO:0000256" key="2">
    <source>
        <dbReference type="ARBA" id="ARBA00023125"/>
    </source>
</evidence>
<comment type="caution">
    <text evidence="5">The sequence shown here is derived from an EMBL/GenBank/DDBJ whole genome shotgun (WGS) entry which is preliminary data.</text>
</comment>
<feature type="domain" description="HTH deoR-type" evidence="4">
    <location>
        <begin position="2"/>
        <end position="57"/>
    </location>
</feature>
<dbReference type="InterPro" id="IPR036390">
    <property type="entry name" value="WH_DNA-bd_sf"/>
</dbReference>
<dbReference type="SMART" id="SM00420">
    <property type="entry name" value="HTH_DEOR"/>
    <property type="match status" value="1"/>
</dbReference>
<dbReference type="PANTHER" id="PTHR30363">
    <property type="entry name" value="HTH-TYPE TRANSCRIPTIONAL REGULATOR SRLR-RELATED"/>
    <property type="match status" value="1"/>
</dbReference>
<gene>
    <name evidence="5" type="ORF">H7J73_24885</name>
</gene>
<sequence>MKAERLGEILDRVVESGSVDVPRLAQEFGVSGATIRRDLQALHEQGLIRRTHGGALPNPGGMEMPIRYKASRQLRQKRAIGLAAAALISDGEVVGLTGGTTATEVARALADRRDLTIVTNALNIAAELVSRPNIRLVVVGGNARHASYELVGPAAEQMIAQYHLNVAFVGTDGFTVSAGCTTHDEMEAHTDLAFIRQAARTVVVADSSKIGKVTFARICGPELVDTLVTDSGIEPEFQAAAEAAGVEVIAAAPR</sequence>
<dbReference type="InterPro" id="IPR018356">
    <property type="entry name" value="Tscrpt_reg_HTH_DeoR_CS"/>
</dbReference>
<dbReference type="InterPro" id="IPR001034">
    <property type="entry name" value="DeoR_HTH"/>
</dbReference>
<keyword evidence="1" id="KW-0805">Transcription regulation</keyword>
<dbReference type="SMART" id="SM01134">
    <property type="entry name" value="DeoRC"/>
    <property type="match status" value="1"/>
</dbReference>